<dbReference type="SUPFAM" id="SSF48239">
    <property type="entry name" value="Terpenoid cyclases/Protein prenyltransferases"/>
    <property type="match status" value="1"/>
</dbReference>
<accession>A0ABQ8NK98</accession>
<protein>
    <recommendedName>
        <fullName evidence="1">Squalene cyclase C-terminal domain-containing protein</fullName>
    </recommendedName>
</protein>
<dbReference type="Proteomes" id="UP001059893">
    <property type="component" value="Unassembled WGS sequence"/>
</dbReference>
<evidence type="ECO:0000259" key="1">
    <source>
        <dbReference type="Pfam" id="PF13243"/>
    </source>
</evidence>
<reference evidence="2" key="1">
    <citation type="submission" date="2021-01" db="EMBL/GenBank/DDBJ databases">
        <title>Deciphering the adaptive evolutionary patterns associated with biogeogrpahic diversity in the finger millet blast pathogen Magnaporthe oryzae in Eastern Africa.</title>
        <authorList>
            <person name="Onyema G."/>
            <person name="Shittu T.A."/>
            <person name="Dodsworth S."/>
            <person name="Devilliers S."/>
            <person name="Muthumeenakshi S."/>
            <person name="Sreenivasaprasad S."/>
        </authorList>
    </citation>
    <scope>NUCLEOTIDE SEQUENCE</scope>
    <source>
        <strain evidence="2">D15/s37</strain>
    </source>
</reference>
<sequence length="51" mass="5650">MQNRDFGWAAFDADNDAFYLHATPFSDMDSLTDSSTPDVTGHVLEMLGLII</sequence>
<name>A0ABQ8NK98_PYRGI</name>
<organism evidence="2 3">
    <name type="scientific">Pyricularia grisea</name>
    <name type="common">Crabgrass-specific blast fungus</name>
    <name type="synonym">Magnaporthe grisea</name>
    <dbReference type="NCBI Taxonomy" id="148305"/>
    <lineage>
        <taxon>Eukaryota</taxon>
        <taxon>Fungi</taxon>
        <taxon>Dikarya</taxon>
        <taxon>Ascomycota</taxon>
        <taxon>Pezizomycotina</taxon>
        <taxon>Sordariomycetes</taxon>
        <taxon>Sordariomycetidae</taxon>
        <taxon>Magnaporthales</taxon>
        <taxon>Pyriculariaceae</taxon>
        <taxon>Pyricularia</taxon>
    </lineage>
</organism>
<dbReference type="Gene3D" id="1.50.10.20">
    <property type="match status" value="1"/>
</dbReference>
<comment type="caution">
    <text evidence="2">The sequence shown here is derived from an EMBL/GenBank/DDBJ whole genome shotgun (WGS) entry which is preliminary data.</text>
</comment>
<feature type="domain" description="Squalene cyclase C-terminal" evidence="1">
    <location>
        <begin position="1"/>
        <end position="48"/>
    </location>
</feature>
<evidence type="ECO:0000313" key="2">
    <source>
        <dbReference type="EMBL" id="KAI6298409.1"/>
    </source>
</evidence>
<dbReference type="EMBL" id="JABSND010000091">
    <property type="protein sequence ID" value="KAI6298409.1"/>
    <property type="molecule type" value="Genomic_DNA"/>
</dbReference>
<proteinExistence type="predicted"/>
<evidence type="ECO:0000313" key="3">
    <source>
        <dbReference type="Proteomes" id="UP001059893"/>
    </source>
</evidence>
<keyword evidence="3" id="KW-1185">Reference proteome</keyword>
<dbReference type="InterPro" id="IPR008930">
    <property type="entry name" value="Terpenoid_cyclase/PrenylTrfase"/>
</dbReference>
<dbReference type="Pfam" id="PF13243">
    <property type="entry name" value="SQHop_cyclase_C"/>
    <property type="match status" value="1"/>
</dbReference>
<dbReference type="InterPro" id="IPR032696">
    <property type="entry name" value="SQ_cyclase_C"/>
</dbReference>
<gene>
    <name evidence="2" type="ORF">MCOR33_005482</name>
</gene>